<organism evidence="1 2">
    <name type="scientific">Edaphochlamys debaryana</name>
    <dbReference type="NCBI Taxonomy" id="47281"/>
    <lineage>
        <taxon>Eukaryota</taxon>
        <taxon>Viridiplantae</taxon>
        <taxon>Chlorophyta</taxon>
        <taxon>core chlorophytes</taxon>
        <taxon>Chlorophyceae</taxon>
        <taxon>CS clade</taxon>
        <taxon>Chlamydomonadales</taxon>
        <taxon>Chlamydomonadales incertae sedis</taxon>
        <taxon>Edaphochlamys</taxon>
    </lineage>
</organism>
<comment type="caution">
    <text evidence="1">The sequence shown here is derived from an EMBL/GenBank/DDBJ whole genome shotgun (WGS) entry which is preliminary data.</text>
</comment>
<dbReference type="AlphaFoldDB" id="A0A836C074"/>
<evidence type="ECO:0000313" key="2">
    <source>
        <dbReference type="Proteomes" id="UP000612055"/>
    </source>
</evidence>
<dbReference type="Proteomes" id="UP000612055">
    <property type="component" value="Unassembled WGS sequence"/>
</dbReference>
<keyword evidence="2" id="KW-1185">Reference proteome</keyword>
<sequence length="515" mass="54581">MRLEVSEQSDSALLLVPFADMRIDACRRITELSVAVGHGRTFREYEEDFEQLPGHLAGLLSKVEELQTLELAIQRKVLGMEERAVLSAALAPMSRLTRLTLQSCVWLLGVGEGTARQLQHLDVVWDWEGDWGAPLRPETVAFAASISTMTSLRSMKLDAPGEFDAPDLLALLDAVPPSLERLEVTQLRTHGGISKAACSFTGGSLSSVDLEFDNCGISYGDISVFLAEALLPSRALGPRLGRLTVRTGVELREGPLDPDPAAPLYARCDQVQLSEMWLGRTELDAVLAVAREIGVPRCMAWSGPIHNVSIQLGPDLPPFGDPGPAPAEPVAPPRQRLQPLPLAALTEAVARCMAAAGGNGKTLLLRGPGLFGLLTVPEALKVWMQRLSRDTEASFDYRALPAASAVVVACGDEEGARRLAQAVGALVADSAGAGAGAAPIEATPTRLSFHAALDEVLQALWDGAEAGAGEAGAQLSGGGWADAGSGGQSELERLECLLDTMRGLEGLPRPVHVRT</sequence>
<reference evidence="1" key="1">
    <citation type="journal article" date="2020" name="bioRxiv">
        <title>Comparative genomics of Chlamydomonas.</title>
        <authorList>
            <person name="Craig R.J."/>
            <person name="Hasan A.R."/>
            <person name="Ness R.W."/>
            <person name="Keightley P.D."/>
        </authorList>
    </citation>
    <scope>NUCLEOTIDE SEQUENCE</scope>
    <source>
        <strain evidence="1">CCAP 11/70</strain>
    </source>
</reference>
<name>A0A836C074_9CHLO</name>
<evidence type="ECO:0000313" key="1">
    <source>
        <dbReference type="EMBL" id="KAG2494188.1"/>
    </source>
</evidence>
<dbReference type="EMBL" id="JAEHOE010000032">
    <property type="protein sequence ID" value="KAG2494188.1"/>
    <property type="molecule type" value="Genomic_DNA"/>
</dbReference>
<protein>
    <submittedName>
        <fullName evidence="1">Uncharacterized protein</fullName>
    </submittedName>
</protein>
<accession>A0A836C074</accession>
<gene>
    <name evidence="1" type="ORF">HYH03_007546</name>
</gene>
<proteinExistence type="predicted"/>